<feature type="compositionally biased region" description="Polar residues" evidence="2">
    <location>
        <begin position="1101"/>
        <end position="1123"/>
    </location>
</feature>
<evidence type="ECO:0000259" key="3">
    <source>
        <dbReference type="PROSITE" id="PS50280"/>
    </source>
</evidence>
<dbReference type="Ensembl" id="ENSPNAT00000051636.1">
    <property type="protein sequence ID" value="ENSPNAP00000081094.1"/>
    <property type="gene ID" value="ENSPNAG00000030038.2"/>
</dbReference>
<dbReference type="GO" id="GO:0070210">
    <property type="term" value="C:Rpd3L-Expanded complex"/>
    <property type="evidence" value="ECO:0007669"/>
    <property type="project" value="TreeGrafter"/>
</dbReference>
<reference evidence="4 5" key="1">
    <citation type="submission" date="2020-10" db="EMBL/GenBank/DDBJ databases">
        <title>Pygocentrus nattereri (red-bellied piranha) genome, fPygNat1, primary haplotype.</title>
        <authorList>
            <person name="Myers G."/>
            <person name="Meyer A."/>
            <person name="Karagic N."/>
            <person name="Pippel M."/>
            <person name="Winkler S."/>
            <person name="Tracey A."/>
            <person name="Wood J."/>
            <person name="Formenti G."/>
            <person name="Howe K."/>
            <person name="Fedrigo O."/>
            <person name="Jarvis E.D."/>
        </authorList>
    </citation>
    <scope>NUCLEOTIDE SEQUENCE [LARGE SCALE GENOMIC DNA]</scope>
</reference>
<dbReference type="GeneTree" id="ENSGT00940000157446"/>
<feature type="region of interest" description="Disordered" evidence="2">
    <location>
        <begin position="105"/>
        <end position="195"/>
    </location>
</feature>
<feature type="compositionally biased region" description="Basic and acidic residues" evidence="2">
    <location>
        <begin position="105"/>
        <end position="115"/>
    </location>
</feature>
<reference evidence="4" key="3">
    <citation type="submission" date="2025-09" db="UniProtKB">
        <authorList>
            <consortium name="Ensembl"/>
        </authorList>
    </citation>
    <scope>IDENTIFICATION</scope>
</reference>
<feature type="domain" description="SET" evidence="3">
    <location>
        <begin position="262"/>
        <end position="383"/>
    </location>
</feature>
<feature type="compositionally biased region" description="Basic and acidic residues" evidence="2">
    <location>
        <begin position="1164"/>
        <end position="1176"/>
    </location>
</feature>
<sequence length="1210" mass="131944">MSIAIALGVTTPETPYTDMAAGSDPESVEASPAVNEKTYSNHSCGSTQNHGYRGLPYAVSIASLAFESSSEEEEGAVPSGWCQCRLMPDGYLIKCESCRGLDRRKGLDGQRRKADNVSVGESSATESGDEEVSAATVSYTATQHTPTSITLTVNRVKRSKAKKRKKSTEKTRATPKAKKVKNSTSEASGLDENTAEGWETRIRQWTDHYEEALANQYSADVQTLLQLHHSSSKNSASQPALTMDTINRTELACNNTVLSSQMQLQLGRVTRVQKHRKILRAARDLEPDTLIIEYRGKVMLKQQFEVNGHFFKKPYPFVLFYSKFNEVDMCVDARTFGNDARFIRRSCTPNAEVRHMIAEGMIHLCIYAVTQISKDSEVTISFDYEFNSCNYKVDCACHKGNQNCPVQKHNQSPSESMLPPSQHSLPTLPGAETRRRRARRRELEGSGHIGAVSDDSNHLLDEHGETQGASDAEEGLIDGMKQEEGHEDVDETGALISSRRSREDRKAEAIMHVFENLEKRRKRISQGLERGGPDDPKHEGVEPEEGRASSPIVANPGLNIGVMGVSTRRTSFTPAPSAPLATPKPPPARTSKPRPKSRISRYRSGSAQRARRQRQALLAQQAAEAGAAGGEEGGIAAGPGDLGLGDGTLGPGQLQDGDCYGAASTALGGKASVRYPKTKKYLVTEWLNDKAPERVEEPVERPLRITTDPTVLATTLNMLPGLSHSPLICTTPKHYIRFGSPFNPERRRRPLTVDPAYGSCKKRWIKQAEDESMSFVSMEDGTESNSSHQSNMSPLSHSTFLCAELTAPFKKRKSKYAPETVAPPPDLLLRPLSPITPPLPSEPPVSSLHPLFSSCSLYLGAEEERQNGATLPYSPLPSLPASRCNTPLQFEPCLRPDFDTPRIDPLGVSGGVSSLTPAPVSNAEASLGTRSNEAQAREQVFRTEFNLIYTCSPLNANLTTGPVTDRRHSQSEGSFSPAESYFSTVSGQALQAETGSGSLSPFPESHFGGGYPDSGTPPHTCNPPQKKKVSLLEYRKRKQGTRDHDPGGTMGTPTRPSSLCTSAESPGGPRSMLQPTASPQSSFSSPAHQAFPQIEEVSPPDLSSNIGNHSQTSGPRAPDSSQWMVPTSVERLREGQGVLERVLRGSLKMERVLKRPEGGVSEHVNSRDKDTGDRYDLPSSSLASPMRSPQRYSPSVHPHQVKFHESACAM</sequence>
<accession>A0AAR2M281</accession>
<evidence type="ECO:0000256" key="2">
    <source>
        <dbReference type="SAM" id="MobiDB-lite"/>
    </source>
</evidence>
<gene>
    <name evidence="4" type="primary">SETD5</name>
</gene>
<organism evidence="4 5">
    <name type="scientific">Pygocentrus nattereri</name>
    <name type="common">Red-bellied piranha</name>
    <dbReference type="NCBI Taxonomy" id="42514"/>
    <lineage>
        <taxon>Eukaryota</taxon>
        <taxon>Metazoa</taxon>
        <taxon>Chordata</taxon>
        <taxon>Craniata</taxon>
        <taxon>Vertebrata</taxon>
        <taxon>Euteleostomi</taxon>
        <taxon>Actinopterygii</taxon>
        <taxon>Neopterygii</taxon>
        <taxon>Teleostei</taxon>
        <taxon>Ostariophysi</taxon>
        <taxon>Characiformes</taxon>
        <taxon>Characoidei</taxon>
        <taxon>Pygocentrus</taxon>
    </lineage>
</organism>
<dbReference type="Proteomes" id="UP001501920">
    <property type="component" value="Chromosome 26"/>
</dbReference>
<keyword evidence="1" id="KW-0156">Chromatin regulator</keyword>
<proteinExistence type="predicted"/>
<feature type="region of interest" description="Disordered" evidence="2">
    <location>
        <begin position="525"/>
        <end position="649"/>
    </location>
</feature>
<dbReference type="GO" id="GO:0034967">
    <property type="term" value="C:Set3 complex"/>
    <property type="evidence" value="ECO:0007669"/>
    <property type="project" value="TreeGrafter"/>
</dbReference>
<dbReference type="InterPro" id="IPR001214">
    <property type="entry name" value="SET_dom"/>
</dbReference>
<feature type="compositionally biased region" description="Basic and acidic residues" evidence="2">
    <location>
        <begin position="531"/>
        <end position="547"/>
    </location>
</feature>
<dbReference type="GO" id="GO:0006325">
    <property type="term" value="P:chromatin organization"/>
    <property type="evidence" value="ECO:0007669"/>
    <property type="project" value="UniProtKB-KW"/>
</dbReference>
<feature type="compositionally biased region" description="Basic residues" evidence="2">
    <location>
        <begin position="155"/>
        <end position="181"/>
    </location>
</feature>
<feature type="compositionally biased region" description="Polar residues" evidence="2">
    <location>
        <begin position="135"/>
        <end position="153"/>
    </location>
</feature>
<dbReference type="SMART" id="SM00317">
    <property type="entry name" value="SET"/>
    <property type="match status" value="1"/>
</dbReference>
<evidence type="ECO:0000256" key="1">
    <source>
        <dbReference type="ARBA" id="ARBA00022853"/>
    </source>
</evidence>
<dbReference type="Pfam" id="PF00856">
    <property type="entry name" value="SET"/>
    <property type="match status" value="1"/>
</dbReference>
<keyword evidence="5" id="KW-1185">Reference proteome</keyword>
<dbReference type="AlphaFoldDB" id="A0AAR2M281"/>
<evidence type="ECO:0000313" key="4">
    <source>
        <dbReference type="Ensembl" id="ENSPNAP00000081094.1"/>
    </source>
</evidence>
<feature type="compositionally biased region" description="Low complexity" evidence="2">
    <location>
        <begin position="615"/>
        <end position="626"/>
    </location>
</feature>
<name>A0AAR2M281_PYGNA</name>
<dbReference type="Gene3D" id="2.170.270.10">
    <property type="entry name" value="SET domain"/>
    <property type="match status" value="1"/>
</dbReference>
<dbReference type="PANTHER" id="PTHR46462:SF1">
    <property type="entry name" value="HISTONE-LYSINE N-METHYLTRANSFERASE SETD5"/>
    <property type="match status" value="1"/>
</dbReference>
<protein>
    <recommendedName>
        <fullName evidence="3">SET domain-containing protein</fullName>
    </recommendedName>
</protein>
<feature type="region of interest" description="Disordered" evidence="2">
    <location>
        <begin position="1037"/>
        <end position="1123"/>
    </location>
</feature>
<dbReference type="InterPro" id="IPR046341">
    <property type="entry name" value="SET_dom_sf"/>
</dbReference>
<reference evidence="4" key="2">
    <citation type="submission" date="2025-08" db="UniProtKB">
        <authorList>
            <consortium name="Ensembl"/>
        </authorList>
    </citation>
    <scope>IDENTIFICATION</scope>
</reference>
<feature type="region of interest" description="Disordered" evidence="2">
    <location>
        <begin position="960"/>
        <end position="980"/>
    </location>
</feature>
<dbReference type="SUPFAM" id="SSF82199">
    <property type="entry name" value="SET domain"/>
    <property type="match status" value="1"/>
</dbReference>
<feature type="region of interest" description="Disordered" evidence="2">
    <location>
        <begin position="992"/>
        <end position="1025"/>
    </location>
</feature>
<feature type="compositionally biased region" description="Basic residues" evidence="2">
    <location>
        <begin position="591"/>
        <end position="601"/>
    </location>
</feature>
<feature type="region of interest" description="Disordered" evidence="2">
    <location>
        <begin position="406"/>
        <end position="505"/>
    </location>
</feature>
<feature type="region of interest" description="Disordered" evidence="2">
    <location>
        <begin position="14"/>
        <end position="45"/>
    </location>
</feature>
<feature type="region of interest" description="Disordered" evidence="2">
    <location>
        <begin position="1154"/>
        <end position="1198"/>
    </location>
</feature>
<dbReference type="PROSITE" id="PS50280">
    <property type="entry name" value="SET"/>
    <property type="match status" value="1"/>
</dbReference>
<feature type="compositionally biased region" description="Basic and acidic residues" evidence="2">
    <location>
        <begin position="455"/>
        <end position="465"/>
    </location>
</feature>
<feature type="compositionally biased region" description="Polar residues" evidence="2">
    <location>
        <begin position="1051"/>
        <end position="1064"/>
    </location>
</feature>
<dbReference type="PANTHER" id="PTHR46462">
    <property type="entry name" value="UPSET, ISOFORM A"/>
    <property type="match status" value="1"/>
</dbReference>
<evidence type="ECO:0000313" key="5">
    <source>
        <dbReference type="Proteomes" id="UP001501920"/>
    </source>
</evidence>
<feature type="compositionally biased region" description="Gly residues" evidence="2">
    <location>
        <begin position="627"/>
        <end position="649"/>
    </location>
</feature>
<feature type="compositionally biased region" description="Polar residues" evidence="2">
    <location>
        <begin position="406"/>
        <end position="425"/>
    </location>
</feature>
<feature type="compositionally biased region" description="Polar residues" evidence="2">
    <location>
        <begin position="1073"/>
        <end position="1087"/>
    </location>
</feature>
<dbReference type="GO" id="GO:0006355">
    <property type="term" value="P:regulation of DNA-templated transcription"/>
    <property type="evidence" value="ECO:0007669"/>
    <property type="project" value="TreeGrafter"/>
</dbReference>